<feature type="compositionally biased region" description="Low complexity" evidence="1">
    <location>
        <begin position="50"/>
        <end position="77"/>
    </location>
</feature>
<dbReference type="GO" id="GO:0003677">
    <property type="term" value="F:DNA binding"/>
    <property type="evidence" value="ECO:0007669"/>
    <property type="project" value="InterPro"/>
</dbReference>
<dbReference type="PROSITE" id="PS51141">
    <property type="entry name" value="ZF_SBP"/>
    <property type="match status" value="1"/>
</dbReference>
<evidence type="ECO:0000313" key="3">
    <source>
        <dbReference type="EMBL" id="KAK2075814.1"/>
    </source>
</evidence>
<organism evidence="3 4">
    <name type="scientific">Prototheca wickerhamii</name>
    <dbReference type="NCBI Taxonomy" id="3111"/>
    <lineage>
        <taxon>Eukaryota</taxon>
        <taxon>Viridiplantae</taxon>
        <taxon>Chlorophyta</taxon>
        <taxon>core chlorophytes</taxon>
        <taxon>Trebouxiophyceae</taxon>
        <taxon>Chlorellales</taxon>
        <taxon>Chlorellaceae</taxon>
        <taxon>Prototheca</taxon>
    </lineage>
</organism>
<dbReference type="Gene3D" id="4.10.1100.10">
    <property type="entry name" value="Transcription factor, SBP-box domain"/>
    <property type="match status" value="1"/>
</dbReference>
<feature type="region of interest" description="Disordered" evidence="1">
    <location>
        <begin position="34"/>
        <end position="148"/>
    </location>
</feature>
<dbReference type="AlphaFoldDB" id="A0AAD9ID88"/>
<sequence>MDFHRDGELVRFCQRCGLAHPLADFDGQRRSCRKQLEKHNARRRKKEGAASKSASDRAASPSEPPSSRSHSGSPLPAKSEVSGSSHARTHDERVSAAPVRPLSPLGSEGLTGVPSRRRQRATNGNSLSPLADPVGALPDNPLASSSSEGMVEELSAWISDCLSEDALCDGVVDGGAVAPFLLDEVDAWGDLGAYALRAPAGIDGALAGRRPARPVRAWPRACLPRTRPPRARMTCCCCPAPRSRSLAPRPPTSPPTSPSACAAGAPRRPSTSWARRLTSAPAACTSRCRPACRRATRGRRPQRWRPWSRVGAWWAGSALVQVASAMVLIQAGAPVQRWTLRGPGQHRLVPGVLEVTPPVLSVQGERERRGADPRCACAASTCCRTAARCCAGCRARLRPRASPAPTARARAGGAGDDAFEARCCGCCVARLAEAGQKSCCGARAPAREQSAVLELARPLAAPGVLHVSAQAGPYVSPAASCLVVETEAEAAELRAWLRATSEPTGAVLRALGAVNEYVGAPPGKLRRAAVLERAAARLVFWALRRGLAAVARAALHALARMVESATAASLAGAAPAARRPAPSGDGLSLLHAVPAATGLATLRLARALGAPRPGLSLVAAAVQSRDSSVLEQVLGWDGVVRMQLAEHAEAELAEALESIAREEAGDDDGPVPESGAARTDPERKGGAAQAPSAQSPCCASRVHAPPTSSTSSACAEEMARLLRSAGLLSDDQGPHLRPPKAITSARLRTRPGEPDSIVAPATPTRCACMGSCPCARRLAGSCCSGGPRGCGQGSGACPCCDDAASPADALRPPCCSGSQELRRVAATD</sequence>
<dbReference type="GO" id="GO:0005634">
    <property type="term" value="C:nucleus"/>
    <property type="evidence" value="ECO:0007669"/>
    <property type="project" value="InterPro"/>
</dbReference>
<accession>A0AAD9ID88</accession>
<protein>
    <recommendedName>
        <fullName evidence="2">SBP-type domain-containing protein</fullName>
    </recommendedName>
</protein>
<dbReference type="Proteomes" id="UP001255856">
    <property type="component" value="Unassembled WGS sequence"/>
</dbReference>
<keyword evidence="4" id="KW-1185">Reference proteome</keyword>
<feature type="domain" description="SBP-type" evidence="2">
    <location>
        <begin position="1"/>
        <end position="46"/>
    </location>
</feature>
<reference evidence="3" key="1">
    <citation type="submission" date="2021-01" db="EMBL/GenBank/DDBJ databases">
        <authorList>
            <person name="Eckstrom K.M.E."/>
        </authorList>
    </citation>
    <scope>NUCLEOTIDE SEQUENCE</scope>
    <source>
        <strain evidence="3">UVCC 0001</strain>
    </source>
</reference>
<dbReference type="InterPro" id="IPR004333">
    <property type="entry name" value="SBP_dom"/>
</dbReference>
<evidence type="ECO:0000256" key="1">
    <source>
        <dbReference type="SAM" id="MobiDB-lite"/>
    </source>
</evidence>
<proteinExistence type="predicted"/>
<evidence type="ECO:0000259" key="2">
    <source>
        <dbReference type="PROSITE" id="PS51141"/>
    </source>
</evidence>
<gene>
    <name evidence="3" type="ORF">QBZ16_001555</name>
</gene>
<feature type="region of interest" description="Disordered" evidence="1">
    <location>
        <begin position="244"/>
        <end position="272"/>
    </location>
</feature>
<dbReference type="SUPFAM" id="SSF103612">
    <property type="entry name" value="SBT domain"/>
    <property type="match status" value="1"/>
</dbReference>
<name>A0AAD9ID88_PROWI</name>
<dbReference type="InterPro" id="IPR036893">
    <property type="entry name" value="SBP_sf"/>
</dbReference>
<evidence type="ECO:0000313" key="4">
    <source>
        <dbReference type="Proteomes" id="UP001255856"/>
    </source>
</evidence>
<feature type="region of interest" description="Disordered" evidence="1">
    <location>
        <begin position="662"/>
        <end position="704"/>
    </location>
</feature>
<dbReference type="EMBL" id="JASFZW010000013">
    <property type="protein sequence ID" value="KAK2075814.1"/>
    <property type="molecule type" value="Genomic_DNA"/>
</dbReference>
<comment type="caution">
    <text evidence="3">The sequence shown here is derived from an EMBL/GenBank/DDBJ whole genome shotgun (WGS) entry which is preliminary data.</text>
</comment>
<feature type="compositionally biased region" description="Pro residues" evidence="1">
    <location>
        <begin position="248"/>
        <end position="257"/>
    </location>
</feature>
<dbReference type="Pfam" id="PF03110">
    <property type="entry name" value="SBP"/>
    <property type="match status" value="1"/>
</dbReference>